<gene>
    <name evidence="7" type="primary">arx</name>
</gene>
<name>A0A6I8UBM4_DROPS</name>
<reference evidence="7" key="1">
    <citation type="submission" date="2025-08" db="UniProtKB">
        <authorList>
            <consortium name="RefSeq"/>
        </authorList>
    </citation>
    <scope>IDENTIFICATION</scope>
    <source>
        <strain evidence="7">MV-25-SWS-2005</strain>
        <tissue evidence="7">Whole body</tissue>
    </source>
</reference>
<accession>A0A6I8UBM4</accession>
<feature type="region of interest" description="Disordered" evidence="4">
    <location>
        <begin position="127"/>
        <end position="175"/>
    </location>
</feature>
<dbReference type="InterPro" id="IPR036236">
    <property type="entry name" value="Znf_C2H2_sf"/>
</dbReference>
<dbReference type="FunCoup" id="A0A6I8UBM4">
    <property type="interactions" value="512"/>
</dbReference>
<protein>
    <submittedName>
        <fullName evidence="7">Gametocyte-specific factor 1 homolog</fullName>
    </submittedName>
</protein>
<sequence length="175" mass="20884">MESLAEKDMIACPYNKEHVMLRRKFQQHILKCREIHKDTVQLLVCPFNNAHLVPEPEFHQHCKSCEDRKIIVQYQTSEPAVLHADTRHEKIEADENWDDDEVEDYNPQVYCAQANIVREPIGMFPSERKAFIKEEERRRRGDNYDEEEQGKSKSRAESRHTPYNPNQQRSKRSYK</sequence>
<dbReference type="PANTHER" id="PTHR21402">
    <property type="entry name" value="GAMETOCYTE SPECIFIC FACTOR 1-RELATED"/>
    <property type="match status" value="1"/>
</dbReference>
<evidence type="ECO:0000256" key="4">
    <source>
        <dbReference type="SAM" id="MobiDB-lite"/>
    </source>
</evidence>
<feature type="domain" description="CHHC U11-48K-type" evidence="5">
    <location>
        <begin position="42"/>
        <end position="69"/>
    </location>
</feature>
<organism evidence="6 7">
    <name type="scientific">Drosophila pseudoobscura pseudoobscura</name>
    <name type="common">Fruit fly</name>
    <dbReference type="NCBI Taxonomy" id="46245"/>
    <lineage>
        <taxon>Eukaryota</taxon>
        <taxon>Metazoa</taxon>
        <taxon>Ecdysozoa</taxon>
        <taxon>Arthropoda</taxon>
        <taxon>Hexapoda</taxon>
        <taxon>Insecta</taxon>
        <taxon>Pterygota</taxon>
        <taxon>Neoptera</taxon>
        <taxon>Endopterygota</taxon>
        <taxon>Diptera</taxon>
        <taxon>Brachycera</taxon>
        <taxon>Muscomorpha</taxon>
        <taxon>Ephydroidea</taxon>
        <taxon>Drosophilidae</taxon>
        <taxon>Drosophila</taxon>
        <taxon>Sophophora</taxon>
    </lineage>
</organism>
<dbReference type="ExpressionAtlas" id="A0A6I8UBM4">
    <property type="expression patterns" value="baseline"/>
</dbReference>
<dbReference type="Pfam" id="PF05253">
    <property type="entry name" value="zf-U11-48K"/>
    <property type="match status" value="2"/>
</dbReference>
<evidence type="ECO:0000313" key="7">
    <source>
        <dbReference type="RefSeq" id="XP_001352907.4"/>
    </source>
</evidence>
<dbReference type="RefSeq" id="XP_001352907.4">
    <property type="nucleotide sequence ID" value="XM_001352871.4"/>
</dbReference>
<dbReference type="PROSITE" id="PS51800">
    <property type="entry name" value="ZF_CHHC_U11_48K"/>
    <property type="match status" value="2"/>
</dbReference>
<dbReference type="SUPFAM" id="SSF57667">
    <property type="entry name" value="beta-beta-alpha zinc fingers"/>
    <property type="match status" value="1"/>
</dbReference>
<evidence type="ECO:0000256" key="2">
    <source>
        <dbReference type="ARBA" id="ARBA00022771"/>
    </source>
</evidence>
<dbReference type="InParanoid" id="A0A6I8UBM4"/>
<keyword evidence="2" id="KW-0863">Zinc-finger</keyword>
<dbReference type="PANTHER" id="PTHR21402:SF14">
    <property type="entry name" value="GAMETOCYTE-SPECIFIC FACTOR 1 HOMOLOG"/>
    <property type="match status" value="1"/>
</dbReference>
<feature type="domain" description="CHHC U11-48K-type" evidence="5">
    <location>
        <begin position="9"/>
        <end position="36"/>
    </location>
</feature>
<evidence type="ECO:0000256" key="3">
    <source>
        <dbReference type="ARBA" id="ARBA00022833"/>
    </source>
</evidence>
<evidence type="ECO:0000313" key="6">
    <source>
        <dbReference type="Proteomes" id="UP000001819"/>
    </source>
</evidence>
<dbReference type="InterPro" id="IPR051591">
    <property type="entry name" value="UPF0224_FAM112_RNA_Proc"/>
</dbReference>
<evidence type="ECO:0000256" key="1">
    <source>
        <dbReference type="ARBA" id="ARBA00022723"/>
    </source>
</evidence>
<keyword evidence="3" id="KW-0862">Zinc</keyword>
<evidence type="ECO:0000259" key="5">
    <source>
        <dbReference type="PROSITE" id="PS51800"/>
    </source>
</evidence>
<dbReference type="InterPro" id="IPR022776">
    <property type="entry name" value="TRM13/UPF0224_CHHC_Znf_dom"/>
</dbReference>
<keyword evidence="1" id="KW-0479">Metal-binding</keyword>
<dbReference type="GO" id="GO:0008270">
    <property type="term" value="F:zinc ion binding"/>
    <property type="evidence" value="ECO:0007669"/>
    <property type="project" value="UniProtKB-KW"/>
</dbReference>
<dbReference type="Proteomes" id="UP000001819">
    <property type="component" value="Chromosome X"/>
</dbReference>
<feature type="compositionally biased region" description="Basic and acidic residues" evidence="4">
    <location>
        <begin position="127"/>
        <end position="160"/>
    </location>
</feature>
<proteinExistence type="predicted"/>
<dbReference type="KEGG" id="dpo:4812568"/>
<dbReference type="AlphaFoldDB" id="A0A6I8UBM4"/>
<keyword evidence="6" id="KW-1185">Reference proteome</keyword>